<dbReference type="Gene3D" id="4.10.240.10">
    <property type="entry name" value="Zn(2)-C6 fungal-type DNA-binding domain"/>
    <property type="match status" value="1"/>
</dbReference>
<dbReference type="CDD" id="cd12148">
    <property type="entry name" value="fungal_TF_MHR"/>
    <property type="match status" value="1"/>
</dbReference>
<protein>
    <recommendedName>
        <fullName evidence="4">Zn(2)-C6 fungal-type domain-containing protein</fullName>
    </recommendedName>
</protein>
<feature type="compositionally biased region" description="Polar residues" evidence="3">
    <location>
        <begin position="1"/>
        <end position="11"/>
    </location>
</feature>
<organism evidence="5 6">
    <name type="scientific">Paraphaeosphaeria sporulosa</name>
    <dbReference type="NCBI Taxonomy" id="1460663"/>
    <lineage>
        <taxon>Eukaryota</taxon>
        <taxon>Fungi</taxon>
        <taxon>Dikarya</taxon>
        <taxon>Ascomycota</taxon>
        <taxon>Pezizomycotina</taxon>
        <taxon>Dothideomycetes</taxon>
        <taxon>Pleosporomycetidae</taxon>
        <taxon>Pleosporales</taxon>
        <taxon>Massarineae</taxon>
        <taxon>Didymosphaeriaceae</taxon>
        <taxon>Paraphaeosphaeria</taxon>
    </lineage>
</organism>
<feature type="region of interest" description="Disordered" evidence="3">
    <location>
        <begin position="1"/>
        <end position="37"/>
    </location>
</feature>
<evidence type="ECO:0000256" key="1">
    <source>
        <dbReference type="ARBA" id="ARBA00022723"/>
    </source>
</evidence>
<keyword evidence="2" id="KW-0539">Nucleus</keyword>
<reference evidence="5 6" key="1">
    <citation type="submission" date="2016-05" db="EMBL/GenBank/DDBJ databases">
        <title>Comparative analysis of secretome profiles of manganese(II)-oxidizing ascomycete fungi.</title>
        <authorList>
            <consortium name="DOE Joint Genome Institute"/>
            <person name="Zeiner C.A."/>
            <person name="Purvine S.O."/>
            <person name="Zink E.M."/>
            <person name="Wu S."/>
            <person name="Pasa-Tolic L."/>
            <person name="Chaput D.L."/>
            <person name="Haridas S."/>
            <person name="Grigoriev I.V."/>
            <person name="Santelli C.M."/>
            <person name="Hansel C.M."/>
        </authorList>
    </citation>
    <scope>NUCLEOTIDE SEQUENCE [LARGE SCALE GENOMIC DNA]</scope>
    <source>
        <strain evidence="5 6">AP3s5-JAC2a</strain>
    </source>
</reference>
<dbReference type="EMBL" id="KV441549">
    <property type="protein sequence ID" value="OAG09698.1"/>
    <property type="molecule type" value="Genomic_DNA"/>
</dbReference>
<sequence>MASINAETTPGSVRPLEPKRRGSKEKDSGRSTKHRASQACHACRLRKVRCDVLTNGPRCTNCRLDNTECVVLPSRRGKNNRSRHERVEGRSPVPPKPLPFNVHSNSGSMHVQNAPRREGPATSPTTGEVPVCVTFDEDAHDEDHSKGLQTPDQVPSIISPNPSIGSISQDPRRPSTIEGLPSFISPLPGHLLREDLEFLVQKGAFLIPEAHLQSKILQSYIFSIHPFMPILDLRALFRAVYDGQRNDHISILLFQAIMFAGLAAVDPEVINSMGFQTPKEAREHFFNRVRLLYEFDVEPSELAVLQSLLLMSWWYGSPKQRRHTWHWTGLAFSVALNMGLHREPTGSRQTDEERHFRRRLWWSLYIRDRLLALGTRRPMRIRDDSFNVSMLTIEDFEIDASTQLALPDVEDIARTSLICVELAKLCVCIGHVLSSQYTDLETQADVPPTMMVVPKRPESSAVGLNSCDEEIANWYQNLLAAFNRFDSPPRIQNGMHSCYEVHWAVLNMLYLTLVNVLHRTQALQHSPDDASAQATQRSSRAKVKDAARSATKIAHTMLRRNQVRYMGVPGVTALIAACLSHILDIRSDNEDVRDASVFRFYQTMQVLQSLRSIYASADSAVSFLASVIRKAGISVPEQISSVHVDAMSTCSDRAATTRNYASDYEGPSAYEGRRRTIAPLESGVPATEQARQPLTQQSPAIYFPQPQPRMPFDQQAPPLLSEMSTWGFNMADLGTAPLGQFADPSTGESFFEWTNNLSLDVGMDMSGGIGSDVDYYRGTYDLFA</sequence>
<dbReference type="RefSeq" id="XP_018040063.1">
    <property type="nucleotide sequence ID" value="XM_018176153.1"/>
</dbReference>
<gene>
    <name evidence="5" type="ORF">CC84DRAFT_1137562</name>
</gene>
<dbReference type="AlphaFoldDB" id="A0A177CRV0"/>
<evidence type="ECO:0000256" key="2">
    <source>
        <dbReference type="ARBA" id="ARBA00023242"/>
    </source>
</evidence>
<dbReference type="InterPro" id="IPR052761">
    <property type="entry name" value="Fungal_Detox/Toxin_TFs"/>
</dbReference>
<dbReference type="Proteomes" id="UP000077069">
    <property type="component" value="Unassembled WGS sequence"/>
</dbReference>
<dbReference type="Pfam" id="PF00172">
    <property type="entry name" value="Zn_clus"/>
    <property type="match status" value="1"/>
</dbReference>
<dbReference type="PROSITE" id="PS50048">
    <property type="entry name" value="ZN2_CY6_FUNGAL_2"/>
    <property type="match status" value="1"/>
</dbReference>
<dbReference type="InterPro" id="IPR001138">
    <property type="entry name" value="Zn2Cys6_DnaBD"/>
</dbReference>
<evidence type="ECO:0000256" key="3">
    <source>
        <dbReference type="SAM" id="MobiDB-lite"/>
    </source>
</evidence>
<dbReference type="PANTHER" id="PTHR47425">
    <property type="entry name" value="FARB-RELATED"/>
    <property type="match status" value="1"/>
</dbReference>
<dbReference type="STRING" id="1460663.A0A177CRV0"/>
<feature type="compositionally biased region" description="Basic and acidic residues" evidence="3">
    <location>
        <begin position="16"/>
        <end position="30"/>
    </location>
</feature>
<proteinExistence type="predicted"/>
<keyword evidence="6" id="KW-1185">Reference proteome</keyword>
<dbReference type="InterPro" id="IPR007219">
    <property type="entry name" value="XnlR_reg_dom"/>
</dbReference>
<feature type="region of interest" description="Disordered" evidence="3">
    <location>
        <begin position="525"/>
        <end position="546"/>
    </location>
</feature>
<feature type="compositionally biased region" description="Polar residues" evidence="3">
    <location>
        <begin position="102"/>
        <end position="111"/>
    </location>
</feature>
<dbReference type="InterPro" id="IPR036864">
    <property type="entry name" value="Zn2-C6_fun-type_DNA-bd_sf"/>
</dbReference>
<evidence type="ECO:0000313" key="6">
    <source>
        <dbReference type="Proteomes" id="UP000077069"/>
    </source>
</evidence>
<dbReference type="GeneID" id="28759639"/>
<dbReference type="PROSITE" id="PS00463">
    <property type="entry name" value="ZN2_CY6_FUNGAL_1"/>
    <property type="match status" value="1"/>
</dbReference>
<feature type="region of interest" description="Disordered" evidence="3">
    <location>
        <begin position="76"/>
        <end position="129"/>
    </location>
</feature>
<dbReference type="GO" id="GO:0003677">
    <property type="term" value="F:DNA binding"/>
    <property type="evidence" value="ECO:0007669"/>
    <property type="project" value="InterPro"/>
</dbReference>
<dbReference type="SUPFAM" id="SSF57701">
    <property type="entry name" value="Zn2/Cys6 DNA-binding domain"/>
    <property type="match status" value="1"/>
</dbReference>
<dbReference type="GO" id="GO:0000981">
    <property type="term" value="F:DNA-binding transcription factor activity, RNA polymerase II-specific"/>
    <property type="evidence" value="ECO:0007669"/>
    <property type="project" value="InterPro"/>
</dbReference>
<evidence type="ECO:0000259" key="4">
    <source>
        <dbReference type="PROSITE" id="PS50048"/>
    </source>
</evidence>
<dbReference type="GO" id="GO:0008270">
    <property type="term" value="F:zinc ion binding"/>
    <property type="evidence" value="ECO:0007669"/>
    <property type="project" value="InterPro"/>
</dbReference>
<evidence type="ECO:0000313" key="5">
    <source>
        <dbReference type="EMBL" id="OAG09698.1"/>
    </source>
</evidence>
<dbReference type="PANTHER" id="PTHR47425:SF2">
    <property type="entry name" value="FARB-RELATED"/>
    <property type="match status" value="1"/>
</dbReference>
<dbReference type="SMART" id="SM00906">
    <property type="entry name" value="Fungal_trans"/>
    <property type="match status" value="1"/>
</dbReference>
<name>A0A177CRV0_9PLEO</name>
<accession>A0A177CRV0</accession>
<dbReference type="SMART" id="SM00066">
    <property type="entry name" value="GAL4"/>
    <property type="match status" value="1"/>
</dbReference>
<keyword evidence="1" id="KW-0479">Metal-binding</keyword>
<dbReference type="Pfam" id="PF04082">
    <property type="entry name" value="Fungal_trans"/>
    <property type="match status" value="1"/>
</dbReference>
<dbReference type="GO" id="GO:0006351">
    <property type="term" value="P:DNA-templated transcription"/>
    <property type="evidence" value="ECO:0007669"/>
    <property type="project" value="InterPro"/>
</dbReference>
<dbReference type="CDD" id="cd00067">
    <property type="entry name" value="GAL4"/>
    <property type="match status" value="1"/>
</dbReference>
<dbReference type="InParanoid" id="A0A177CRV0"/>
<dbReference type="OrthoDB" id="4451586at2759"/>
<feature type="domain" description="Zn(2)-C6 fungal-type" evidence="4">
    <location>
        <begin position="39"/>
        <end position="71"/>
    </location>
</feature>